<feature type="transmembrane region" description="Helical" evidence="1">
    <location>
        <begin position="31"/>
        <end position="48"/>
    </location>
</feature>
<dbReference type="RefSeq" id="YP_001426616.1">
    <property type="nucleotide sequence ID" value="NC_008724.1"/>
</dbReference>
<dbReference type="Proteomes" id="UP000202420">
    <property type="component" value="Segment"/>
</dbReference>
<keyword evidence="1" id="KW-0472">Membrane</keyword>
<proteinExistence type="predicted"/>
<evidence type="ECO:0000313" key="2">
    <source>
        <dbReference type="EMBL" id="ABT16269.1"/>
    </source>
</evidence>
<evidence type="ECO:0000256" key="1">
    <source>
        <dbReference type="SAM" id="Phobius"/>
    </source>
</evidence>
<sequence length="120" mass="13987">MLRTALSCFVSFLHFLVLFWALVAPFHKELQVSYVVLMPVIVLHWIILDDSCILTVLEKHIRGCSGDESYVHKFVSKIYNVPDGVLGKLMWLYAIVTWVYAVSQVSWEDLQENLFPWIKQ</sequence>
<reference evidence="2 3" key="1">
    <citation type="submission" date="2006-09" db="EMBL/GenBank/DDBJ databases">
        <title>Sequence and annotation of the 288-kb ATCV-1 virus that infects an endosymbiotic Chlorella strain of the heliozoon Acanthocystis turfacea.</title>
        <authorList>
            <person name="Fitzgerald L.A."/>
            <person name="Graves M.V."/>
            <person name="Li X."/>
            <person name="Pfitzner A.J.P."/>
            <person name="Hartigan J."/>
            <person name="Van Etten J.L."/>
        </authorList>
    </citation>
    <scope>NUCLEOTIDE SEQUENCE [LARGE SCALE GENOMIC DNA]</scope>
    <source>
        <strain evidence="2 3">ATCV-1</strain>
    </source>
</reference>
<keyword evidence="1" id="KW-0812">Transmembrane</keyword>
<dbReference type="EMBL" id="EF101928">
    <property type="protein sequence ID" value="ABT16269.1"/>
    <property type="molecule type" value="Genomic_DNA"/>
</dbReference>
<name>A7K895_9PHYC</name>
<dbReference type="KEGG" id="vg:5470907"/>
<dbReference type="GeneID" id="5470907"/>
<keyword evidence="1" id="KW-1133">Transmembrane helix</keyword>
<dbReference type="OrthoDB" id="14421at10239"/>
<keyword evidence="3" id="KW-1185">Reference proteome</keyword>
<accession>A7K895</accession>
<feature type="transmembrane region" description="Helical" evidence="1">
    <location>
        <begin position="89"/>
        <end position="107"/>
    </location>
</feature>
<gene>
    <name evidence="2" type="primary">Z135R</name>
    <name evidence="2" type="ORF">ATCV1_Z135R</name>
</gene>
<protein>
    <submittedName>
        <fullName evidence="2">Uncharacterized protein Z135R</fullName>
    </submittedName>
</protein>
<organism evidence="2 3">
    <name type="scientific">Chlorovirus heliozoae</name>
    <dbReference type="NCBI Taxonomy" id="322019"/>
    <lineage>
        <taxon>Viruses</taxon>
        <taxon>Varidnaviria</taxon>
        <taxon>Bamfordvirae</taxon>
        <taxon>Nucleocytoviricota</taxon>
        <taxon>Megaviricetes</taxon>
        <taxon>Algavirales</taxon>
        <taxon>Phycodnaviridae</taxon>
        <taxon>Chlorovirus</taxon>
    </lineage>
</organism>
<evidence type="ECO:0000313" key="3">
    <source>
        <dbReference type="Proteomes" id="UP000202420"/>
    </source>
</evidence>